<keyword evidence="2 7" id="KW-0812">Transmembrane</keyword>
<dbReference type="Gene3D" id="3.30.160.60">
    <property type="entry name" value="Classic Zinc Finger"/>
    <property type="match status" value="1"/>
</dbReference>
<keyword evidence="3 7" id="KW-1133">Transmembrane helix</keyword>
<evidence type="ECO:0000256" key="5">
    <source>
        <dbReference type="ARBA" id="ARBA00023239"/>
    </source>
</evidence>
<keyword evidence="1 7" id="KW-1003">Cell membrane</keyword>
<dbReference type="HAMAP" id="MF_02065">
    <property type="entry name" value="MltG"/>
    <property type="match status" value="1"/>
</dbReference>
<dbReference type="GO" id="GO:0008932">
    <property type="term" value="F:lytic endotransglycosylase activity"/>
    <property type="evidence" value="ECO:0007669"/>
    <property type="project" value="UniProtKB-UniRule"/>
</dbReference>
<evidence type="ECO:0000313" key="9">
    <source>
        <dbReference type="Proteomes" id="UP000561066"/>
    </source>
</evidence>
<dbReference type="GO" id="GO:0071555">
    <property type="term" value="P:cell wall organization"/>
    <property type="evidence" value="ECO:0007669"/>
    <property type="project" value="UniProtKB-KW"/>
</dbReference>
<sequence>MARMLKWLAALLVLPGLVAGGLAGWGWWLYRAPGPLPAIRAVVVPRGGLGSTISTLQQARVLEGGDVVALVFRVAVRLTRKDGVLHAAELEFPAHASIRDALFVLRHGRPVLHRITVPEGLSAMQVADIIEHAPVLTGSIAVPPEGDILPQTYDYEWGTPRAVLLSRMQAAMATTLDTVWRGRDAVPEIPDRRALLILASMVEHETAIPSERPMVARVFINRLQRGMRLQSDPTVVYGLNQGAGPLGHALTRTDLETLTPYNTYTLPGLPAGPICAPGRAALEAAAHPASGDALYFVANGAGGHMFASSLAEHNRNVGAYRGHRTP</sequence>
<evidence type="ECO:0000256" key="2">
    <source>
        <dbReference type="ARBA" id="ARBA00022692"/>
    </source>
</evidence>
<dbReference type="AlphaFoldDB" id="A0A7W4J700"/>
<evidence type="ECO:0000256" key="1">
    <source>
        <dbReference type="ARBA" id="ARBA00022475"/>
    </source>
</evidence>
<dbReference type="InterPro" id="IPR003770">
    <property type="entry name" value="MLTG-like"/>
</dbReference>
<evidence type="ECO:0000256" key="3">
    <source>
        <dbReference type="ARBA" id="ARBA00022989"/>
    </source>
</evidence>
<organism evidence="8 9">
    <name type="scientific">Gluconacetobacter johannae</name>
    <dbReference type="NCBI Taxonomy" id="112140"/>
    <lineage>
        <taxon>Bacteria</taxon>
        <taxon>Pseudomonadati</taxon>
        <taxon>Pseudomonadota</taxon>
        <taxon>Alphaproteobacteria</taxon>
        <taxon>Acetobacterales</taxon>
        <taxon>Acetobacteraceae</taxon>
        <taxon>Gluconacetobacter</taxon>
    </lineage>
</organism>
<keyword evidence="4 7" id="KW-0472">Membrane</keyword>
<evidence type="ECO:0000313" key="8">
    <source>
        <dbReference type="EMBL" id="MBB2175846.1"/>
    </source>
</evidence>
<dbReference type="EMBL" id="JABEQH010000009">
    <property type="protein sequence ID" value="MBB2175846.1"/>
    <property type="molecule type" value="Genomic_DNA"/>
</dbReference>
<dbReference type="GO" id="GO:0005886">
    <property type="term" value="C:plasma membrane"/>
    <property type="evidence" value="ECO:0007669"/>
    <property type="project" value="UniProtKB-UniRule"/>
</dbReference>
<dbReference type="RefSeq" id="WP_182943039.1">
    <property type="nucleotide sequence ID" value="NZ_JABEQH010000009.1"/>
</dbReference>
<dbReference type="PANTHER" id="PTHR30518">
    <property type="entry name" value="ENDOLYTIC MUREIN TRANSGLYCOSYLASE"/>
    <property type="match status" value="1"/>
</dbReference>
<reference evidence="8 9" key="1">
    <citation type="submission" date="2020-04" db="EMBL/GenBank/DDBJ databases">
        <title>Description of novel Gluconacetobacter.</title>
        <authorList>
            <person name="Sombolestani A."/>
        </authorList>
    </citation>
    <scope>NUCLEOTIDE SEQUENCE [LARGE SCALE GENOMIC DNA]</scope>
    <source>
        <strain evidence="8 9">LMG 21312</strain>
    </source>
</reference>
<accession>A0A7W4J700</accession>
<evidence type="ECO:0000256" key="6">
    <source>
        <dbReference type="ARBA" id="ARBA00023316"/>
    </source>
</evidence>
<comment type="caution">
    <text evidence="8">The sequence shown here is derived from an EMBL/GenBank/DDBJ whole genome shotgun (WGS) entry which is preliminary data.</text>
</comment>
<evidence type="ECO:0000256" key="4">
    <source>
        <dbReference type="ARBA" id="ARBA00023136"/>
    </source>
</evidence>
<keyword evidence="6 7" id="KW-0961">Cell wall biogenesis/degradation</keyword>
<proteinExistence type="inferred from homology"/>
<keyword evidence="5 7" id="KW-0456">Lyase</keyword>
<dbReference type="Pfam" id="PF02618">
    <property type="entry name" value="YceG"/>
    <property type="match status" value="1"/>
</dbReference>
<keyword evidence="7" id="KW-0997">Cell inner membrane</keyword>
<dbReference type="NCBIfam" id="TIGR00247">
    <property type="entry name" value="endolytic transglycosylase MltG"/>
    <property type="match status" value="1"/>
</dbReference>
<dbReference type="EC" id="4.2.2.29" evidence="7"/>
<comment type="catalytic activity">
    <reaction evidence="7">
        <text>a peptidoglycan chain = a peptidoglycan chain with N-acetyl-1,6-anhydromuramyl-[peptide] at the reducing end + a peptidoglycan chain with N-acetylglucosamine at the non-reducing end.</text>
        <dbReference type="EC" id="4.2.2.29"/>
    </reaction>
</comment>
<gene>
    <name evidence="7 8" type="primary">mltG</name>
    <name evidence="8" type="ORF">HLH21_07845</name>
</gene>
<name>A0A7W4J700_9PROT</name>
<dbReference type="CDD" id="cd08010">
    <property type="entry name" value="MltG_like"/>
    <property type="match status" value="1"/>
</dbReference>
<dbReference type="GO" id="GO:0009252">
    <property type="term" value="P:peptidoglycan biosynthetic process"/>
    <property type="evidence" value="ECO:0007669"/>
    <property type="project" value="UniProtKB-UniRule"/>
</dbReference>
<evidence type="ECO:0000256" key="7">
    <source>
        <dbReference type="HAMAP-Rule" id="MF_02065"/>
    </source>
</evidence>
<keyword evidence="9" id="KW-1185">Reference proteome</keyword>
<dbReference type="Proteomes" id="UP000561066">
    <property type="component" value="Unassembled WGS sequence"/>
</dbReference>
<comment type="similarity">
    <text evidence="7">Belongs to the transglycosylase MltG family.</text>
</comment>
<feature type="site" description="Important for catalytic activity" evidence="7">
    <location>
        <position position="205"/>
    </location>
</feature>
<protein>
    <recommendedName>
        <fullName evidence="7">Endolytic murein transglycosylase</fullName>
        <ecNumber evidence="7">4.2.2.29</ecNumber>
    </recommendedName>
    <alternativeName>
        <fullName evidence="7">Peptidoglycan lytic transglycosylase</fullName>
    </alternativeName>
    <alternativeName>
        <fullName evidence="7">Peptidoglycan polymerization terminase</fullName>
    </alternativeName>
</protein>
<dbReference type="PANTHER" id="PTHR30518:SF2">
    <property type="entry name" value="ENDOLYTIC MUREIN TRANSGLYCOSYLASE"/>
    <property type="match status" value="1"/>
</dbReference>
<comment type="function">
    <text evidence="7">Functions as a peptidoglycan terminase that cleaves nascent peptidoglycan strands endolytically to terminate their elongation.</text>
</comment>